<dbReference type="Gramene" id="KCW69425">
    <property type="protein sequence ID" value="KCW69425"/>
    <property type="gene ID" value="EUGRSUZ_F02889"/>
</dbReference>
<gene>
    <name evidence="1" type="ORF">EUGRSUZ_F02889</name>
</gene>
<reference evidence="1" key="1">
    <citation type="submission" date="2013-07" db="EMBL/GenBank/DDBJ databases">
        <title>The genome of Eucalyptus grandis.</title>
        <authorList>
            <person name="Schmutz J."/>
            <person name="Hayes R."/>
            <person name="Myburg A."/>
            <person name="Tuskan G."/>
            <person name="Grattapaglia D."/>
            <person name="Rokhsar D.S."/>
        </authorList>
    </citation>
    <scope>NUCLEOTIDE SEQUENCE</scope>
    <source>
        <tissue evidence="1">Leaf extractions</tissue>
    </source>
</reference>
<sequence length="101" mass="11461">MVGGWGDHCSRKGQFLVRLGDAQERRPREAFSSGAKREAVGDCRDWSKRCWCLPLFLGSLWFFSFFPSFKVFFSFHVGSECCCDGVSETEDKVVVCTVIPH</sequence>
<dbReference type="InParanoid" id="A0A059BUY8"/>
<organism evidence="1">
    <name type="scientific">Eucalyptus grandis</name>
    <name type="common">Flooded gum</name>
    <dbReference type="NCBI Taxonomy" id="71139"/>
    <lineage>
        <taxon>Eukaryota</taxon>
        <taxon>Viridiplantae</taxon>
        <taxon>Streptophyta</taxon>
        <taxon>Embryophyta</taxon>
        <taxon>Tracheophyta</taxon>
        <taxon>Spermatophyta</taxon>
        <taxon>Magnoliopsida</taxon>
        <taxon>eudicotyledons</taxon>
        <taxon>Gunneridae</taxon>
        <taxon>Pentapetalae</taxon>
        <taxon>rosids</taxon>
        <taxon>malvids</taxon>
        <taxon>Myrtales</taxon>
        <taxon>Myrtaceae</taxon>
        <taxon>Myrtoideae</taxon>
        <taxon>Eucalypteae</taxon>
        <taxon>Eucalyptus</taxon>
    </lineage>
</organism>
<protein>
    <submittedName>
        <fullName evidence="1">Uncharacterized protein</fullName>
    </submittedName>
</protein>
<dbReference type="AlphaFoldDB" id="A0A059BUY8"/>
<evidence type="ECO:0000313" key="1">
    <source>
        <dbReference type="EMBL" id="KCW69425.1"/>
    </source>
</evidence>
<dbReference type="EMBL" id="KK198758">
    <property type="protein sequence ID" value="KCW69425.1"/>
    <property type="molecule type" value="Genomic_DNA"/>
</dbReference>
<accession>A0A059BUY8</accession>
<name>A0A059BUY8_EUCGR</name>
<proteinExistence type="predicted"/>